<dbReference type="EMBL" id="CADCUN010000234">
    <property type="protein sequence ID" value="CAA9402529.1"/>
    <property type="molecule type" value="Genomic_DNA"/>
</dbReference>
<proteinExistence type="predicted"/>
<protein>
    <submittedName>
        <fullName evidence="2">Uncharacterized protein</fullName>
    </submittedName>
</protein>
<organism evidence="2">
    <name type="scientific">uncultured Nocardioides sp</name>
    <dbReference type="NCBI Taxonomy" id="198441"/>
    <lineage>
        <taxon>Bacteria</taxon>
        <taxon>Bacillati</taxon>
        <taxon>Actinomycetota</taxon>
        <taxon>Actinomycetes</taxon>
        <taxon>Propionibacteriales</taxon>
        <taxon>Nocardioidaceae</taxon>
        <taxon>Nocardioides</taxon>
        <taxon>environmental samples</taxon>
    </lineage>
</organism>
<feature type="non-terminal residue" evidence="2">
    <location>
        <position position="1"/>
    </location>
</feature>
<name>A0A6J4P1Q0_9ACTN</name>
<evidence type="ECO:0000313" key="2">
    <source>
        <dbReference type="EMBL" id="CAA9402529.1"/>
    </source>
</evidence>
<feature type="compositionally biased region" description="Low complexity" evidence="1">
    <location>
        <begin position="242"/>
        <end position="266"/>
    </location>
</feature>
<feature type="compositionally biased region" description="Basic residues" evidence="1">
    <location>
        <begin position="175"/>
        <end position="196"/>
    </location>
</feature>
<feature type="compositionally biased region" description="Basic residues" evidence="1">
    <location>
        <begin position="128"/>
        <end position="137"/>
    </location>
</feature>
<gene>
    <name evidence="2" type="ORF">AVDCRST_MAG60-2190</name>
</gene>
<accession>A0A6J4P1Q0</accession>
<feature type="compositionally biased region" description="Basic and acidic residues" evidence="1">
    <location>
        <begin position="40"/>
        <end position="52"/>
    </location>
</feature>
<reference evidence="2" key="1">
    <citation type="submission" date="2020-02" db="EMBL/GenBank/DDBJ databases">
        <authorList>
            <person name="Meier V. D."/>
        </authorList>
    </citation>
    <scope>NUCLEOTIDE SEQUENCE</scope>
    <source>
        <strain evidence="2">AVDCRST_MAG60</strain>
    </source>
</reference>
<feature type="compositionally biased region" description="Basic residues" evidence="1">
    <location>
        <begin position="20"/>
        <end position="30"/>
    </location>
</feature>
<feature type="region of interest" description="Disordered" evidence="1">
    <location>
        <begin position="1"/>
        <end position="96"/>
    </location>
</feature>
<feature type="compositionally biased region" description="Basic and acidic residues" evidence="1">
    <location>
        <begin position="198"/>
        <end position="209"/>
    </location>
</feature>
<feature type="compositionally biased region" description="Basic residues" evidence="1">
    <location>
        <begin position="145"/>
        <end position="162"/>
    </location>
</feature>
<sequence>AHVLTASRPARPRHDACRRGPGRGRSHGRRAGLPGVAGRRPADPPDRDERHLGLARPPPAPRLHRRLRGGHHPDRTPGASRPARLHQPPARGVAARVRTGRGDLLLRRACPCIQGCAADGGRDAGPLARRRGVRRSGRRADRAGRGRGRRRPAAVPPQRRRTGAVASAGGPAGEHRHRRLLDRARRRRGRRRHAAARRAGERRVRDRGPGRSSLGGAGSVAVRPDPRSVPGRRVGRSRARPRPSAGARTRGGTSRSGAPSPVVAAL</sequence>
<feature type="non-terminal residue" evidence="2">
    <location>
        <position position="266"/>
    </location>
</feature>
<feature type="region of interest" description="Disordered" evidence="1">
    <location>
        <begin position="115"/>
        <end position="266"/>
    </location>
</feature>
<dbReference type="AlphaFoldDB" id="A0A6J4P1Q0"/>
<evidence type="ECO:0000256" key="1">
    <source>
        <dbReference type="SAM" id="MobiDB-lite"/>
    </source>
</evidence>